<keyword evidence="2 6" id="KW-0238">DNA-binding</keyword>
<evidence type="ECO:0000256" key="3">
    <source>
        <dbReference type="PROSITE-ProRule" id="PRU00169"/>
    </source>
</evidence>
<dbReference type="InterPro" id="IPR016032">
    <property type="entry name" value="Sig_transdc_resp-reg_C-effctor"/>
</dbReference>
<dbReference type="SMART" id="SM00421">
    <property type="entry name" value="HTH_LUXR"/>
    <property type="match status" value="1"/>
</dbReference>
<dbReference type="CDD" id="cd17535">
    <property type="entry name" value="REC_NarL-like"/>
    <property type="match status" value="1"/>
</dbReference>
<dbReference type="InterPro" id="IPR011006">
    <property type="entry name" value="CheY-like_superfamily"/>
</dbReference>
<evidence type="ECO:0000256" key="2">
    <source>
        <dbReference type="ARBA" id="ARBA00023125"/>
    </source>
</evidence>
<dbReference type="PROSITE" id="PS00622">
    <property type="entry name" value="HTH_LUXR_1"/>
    <property type="match status" value="1"/>
</dbReference>
<dbReference type="SMART" id="SM00448">
    <property type="entry name" value="REC"/>
    <property type="match status" value="1"/>
</dbReference>
<keyword evidence="1 3" id="KW-0597">Phosphoprotein</keyword>
<feature type="domain" description="HTH luxR-type" evidence="4">
    <location>
        <begin position="140"/>
        <end position="205"/>
    </location>
</feature>
<reference evidence="6 7" key="1">
    <citation type="submission" date="2020-08" db="EMBL/GenBank/DDBJ databases">
        <title>Sequencing the genomes of 1000 actinobacteria strains.</title>
        <authorList>
            <person name="Klenk H.-P."/>
        </authorList>
    </citation>
    <scope>NUCLEOTIDE SEQUENCE [LARGE SCALE GENOMIC DNA]</scope>
    <source>
        <strain evidence="6 7">DSM 45486</strain>
    </source>
</reference>
<dbReference type="AlphaFoldDB" id="A0A7W9M0T0"/>
<evidence type="ECO:0000256" key="1">
    <source>
        <dbReference type="ARBA" id="ARBA00022553"/>
    </source>
</evidence>
<evidence type="ECO:0000259" key="4">
    <source>
        <dbReference type="PROSITE" id="PS50043"/>
    </source>
</evidence>
<dbReference type="PRINTS" id="PR00038">
    <property type="entry name" value="HTHLUXR"/>
</dbReference>
<evidence type="ECO:0000313" key="7">
    <source>
        <dbReference type="Proteomes" id="UP000552097"/>
    </source>
</evidence>
<dbReference type="InterPro" id="IPR001789">
    <property type="entry name" value="Sig_transdc_resp-reg_receiver"/>
</dbReference>
<dbReference type="EMBL" id="JACHMO010000001">
    <property type="protein sequence ID" value="MBB5803171.1"/>
    <property type="molecule type" value="Genomic_DNA"/>
</dbReference>
<feature type="modified residue" description="4-aspartylphosphate" evidence="3">
    <location>
        <position position="59"/>
    </location>
</feature>
<dbReference type="SUPFAM" id="SSF46894">
    <property type="entry name" value="C-terminal effector domain of the bipartite response regulators"/>
    <property type="match status" value="1"/>
</dbReference>
<dbReference type="PANTHER" id="PTHR43214:SF43">
    <property type="entry name" value="TWO-COMPONENT RESPONSE REGULATOR"/>
    <property type="match status" value="1"/>
</dbReference>
<dbReference type="Gene3D" id="3.40.50.2300">
    <property type="match status" value="1"/>
</dbReference>
<evidence type="ECO:0000259" key="5">
    <source>
        <dbReference type="PROSITE" id="PS50110"/>
    </source>
</evidence>
<dbReference type="GO" id="GO:0006355">
    <property type="term" value="P:regulation of DNA-templated transcription"/>
    <property type="evidence" value="ECO:0007669"/>
    <property type="project" value="InterPro"/>
</dbReference>
<protein>
    <submittedName>
        <fullName evidence="6">DNA-binding NarL/FixJ family response regulator</fullName>
    </submittedName>
</protein>
<dbReference type="InterPro" id="IPR000792">
    <property type="entry name" value="Tscrpt_reg_LuxR_C"/>
</dbReference>
<dbReference type="Pfam" id="PF00072">
    <property type="entry name" value="Response_reg"/>
    <property type="match status" value="1"/>
</dbReference>
<dbReference type="SUPFAM" id="SSF52172">
    <property type="entry name" value="CheY-like"/>
    <property type="match status" value="1"/>
</dbReference>
<accession>A0A7W9M0T0</accession>
<dbReference type="InterPro" id="IPR039420">
    <property type="entry name" value="WalR-like"/>
</dbReference>
<organism evidence="6 7">
    <name type="scientific">Saccharothrix ecbatanensis</name>
    <dbReference type="NCBI Taxonomy" id="1105145"/>
    <lineage>
        <taxon>Bacteria</taxon>
        <taxon>Bacillati</taxon>
        <taxon>Actinomycetota</taxon>
        <taxon>Actinomycetes</taxon>
        <taxon>Pseudonocardiales</taxon>
        <taxon>Pseudonocardiaceae</taxon>
        <taxon>Saccharothrix</taxon>
    </lineage>
</organism>
<feature type="domain" description="Response regulatory" evidence="5">
    <location>
        <begin position="8"/>
        <end position="123"/>
    </location>
</feature>
<evidence type="ECO:0000313" key="6">
    <source>
        <dbReference type="EMBL" id="MBB5803171.1"/>
    </source>
</evidence>
<dbReference type="GO" id="GO:0000160">
    <property type="term" value="P:phosphorelay signal transduction system"/>
    <property type="evidence" value="ECO:0007669"/>
    <property type="project" value="InterPro"/>
</dbReference>
<sequence>MTLEDVVRVLVVDDHPITRDGVRAGLERSGRAVVVAEAADAPTACLLADQVPIDVALVDLRLARDSGLDVIHHLRSHWPAVRILVLSQALPREVLTAIRAGAHGWITKAATSIELGEAVTAVLTTSVIPAELAAHLVGELHRQTPPLTGREQDVLRCLAKGYDNREIAEDLGIALRTVNRHLENIRAKFGRHRRSELIRIARDLNG</sequence>
<dbReference type="Proteomes" id="UP000552097">
    <property type="component" value="Unassembled WGS sequence"/>
</dbReference>
<dbReference type="InterPro" id="IPR058245">
    <property type="entry name" value="NreC/VraR/RcsB-like_REC"/>
</dbReference>
<gene>
    <name evidence="6" type="ORF">F4560_002939</name>
</gene>
<comment type="caution">
    <text evidence="6">The sequence shown here is derived from an EMBL/GenBank/DDBJ whole genome shotgun (WGS) entry which is preliminary data.</text>
</comment>
<proteinExistence type="predicted"/>
<dbReference type="Pfam" id="PF00196">
    <property type="entry name" value="GerE"/>
    <property type="match status" value="1"/>
</dbReference>
<dbReference type="PROSITE" id="PS50110">
    <property type="entry name" value="RESPONSE_REGULATORY"/>
    <property type="match status" value="1"/>
</dbReference>
<keyword evidence="7" id="KW-1185">Reference proteome</keyword>
<name>A0A7W9M0T0_9PSEU</name>
<dbReference type="PANTHER" id="PTHR43214">
    <property type="entry name" value="TWO-COMPONENT RESPONSE REGULATOR"/>
    <property type="match status" value="1"/>
</dbReference>
<dbReference type="PROSITE" id="PS50043">
    <property type="entry name" value="HTH_LUXR_2"/>
    <property type="match status" value="1"/>
</dbReference>
<dbReference type="GO" id="GO:0003677">
    <property type="term" value="F:DNA binding"/>
    <property type="evidence" value="ECO:0007669"/>
    <property type="project" value="UniProtKB-KW"/>
</dbReference>
<dbReference type="RefSeq" id="WP_184920357.1">
    <property type="nucleotide sequence ID" value="NZ_JACHMO010000001.1"/>
</dbReference>
<dbReference type="CDD" id="cd06170">
    <property type="entry name" value="LuxR_C_like"/>
    <property type="match status" value="1"/>
</dbReference>